<keyword evidence="2" id="KW-1185">Reference proteome</keyword>
<proteinExistence type="predicted"/>
<sequence>MHLNEEELTELETSLIKFTEQPVSIDQYNQEMKEAEAEFDKGECYSHDEIEKMAKEW</sequence>
<protein>
    <submittedName>
        <fullName evidence="1">Uncharacterized protein</fullName>
    </submittedName>
</protein>
<name>R7ZQ36_9BACT</name>
<reference evidence="1 2" key="1">
    <citation type="submission" date="2013-02" db="EMBL/GenBank/DDBJ databases">
        <title>A novel strain isolated from Lonar lake, Maharashtra, India.</title>
        <authorList>
            <person name="Singh A."/>
        </authorList>
    </citation>
    <scope>NUCLEOTIDE SEQUENCE [LARGE SCALE GENOMIC DNA]</scope>
    <source>
        <strain evidence="1 2">AK24</strain>
    </source>
</reference>
<organism evidence="1 2">
    <name type="scientific">Lunatimonas lonarensis</name>
    <dbReference type="NCBI Taxonomy" id="1232681"/>
    <lineage>
        <taxon>Bacteria</taxon>
        <taxon>Pseudomonadati</taxon>
        <taxon>Bacteroidota</taxon>
        <taxon>Cytophagia</taxon>
        <taxon>Cytophagales</taxon>
        <taxon>Cyclobacteriaceae</taxon>
    </lineage>
</organism>
<dbReference type="AlphaFoldDB" id="R7ZQ36"/>
<gene>
    <name evidence="1" type="ORF">ADIS_3330</name>
</gene>
<evidence type="ECO:0000313" key="2">
    <source>
        <dbReference type="Proteomes" id="UP000013909"/>
    </source>
</evidence>
<accession>R7ZQ36</accession>
<comment type="caution">
    <text evidence="1">The sequence shown here is derived from an EMBL/GenBank/DDBJ whole genome shotgun (WGS) entry which is preliminary data.</text>
</comment>
<dbReference type="EMBL" id="AQHR01000088">
    <property type="protein sequence ID" value="EON76202.1"/>
    <property type="molecule type" value="Genomic_DNA"/>
</dbReference>
<evidence type="ECO:0000313" key="1">
    <source>
        <dbReference type="EMBL" id="EON76202.1"/>
    </source>
</evidence>
<dbReference type="Proteomes" id="UP000013909">
    <property type="component" value="Unassembled WGS sequence"/>
</dbReference>
<dbReference type="STRING" id="1232681.ADIS_3330"/>